<proteinExistence type="predicted"/>
<dbReference type="OrthoDB" id="9778690at2"/>
<dbReference type="Pfam" id="PF14765">
    <property type="entry name" value="PS-DH"/>
    <property type="match status" value="1"/>
</dbReference>
<dbReference type="Gene3D" id="3.40.366.10">
    <property type="entry name" value="Malonyl-Coenzyme A Acyl Carrier Protein, domain 2"/>
    <property type="match status" value="1"/>
</dbReference>
<dbReference type="InterPro" id="IPR014030">
    <property type="entry name" value="Ketoacyl_synth_N"/>
</dbReference>
<dbReference type="PANTHER" id="PTHR43775">
    <property type="entry name" value="FATTY ACID SYNTHASE"/>
    <property type="match status" value="1"/>
</dbReference>
<evidence type="ECO:0000256" key="14">
    <source>
        <dbReference type="PROSITE-ProRule" id="PRU01363"/>
    </source>
</evidence>
<protein>
    <recommendedName>
        <fullName evidence="13">6-deoxyerythronolide-B synthase</fullName>
        <ecNumber evidence="13">2.3.1.94</ecNumber>
    </recommendedName>
</protein>
<evidence type="ECO:0000313" key="20">
    <source>
        <dbReference type="Proteomes" id="UP000199691"/>
    </source>
</evidence>
<dbReference type="Gene3D" id="3.30.70.3290">
    <property type="match status" value="1"/>
</dbReference>
<dbReference type="Pfam" id="PF00109">
    <property type="entry name" value="ketoacyl-synt"/>
    <property type="match status" value="1"/>
</dbReference>
<dbReference type="InterPro" id="IPR020807">
    <property type="entry name" value="PKS_DH"/>
</dbReference>
<evidence type="ECO:0000259" key="17">
    <source>
        <dbReference type="PROSITE" id="PS52004"/>
    </source>
</evidence>
<dbReference type="SUPFAM" id="SSF47336">
    <property type="entry name" value="ACP-like"/>
    <property type="match status" value="1"/>
</dbReference>
<dbReference type="InterPro" id="IPR014031">
    <property type="entry name" value="Ketoacyl_synth_C"/>
</dbReference>
<feature type="region of interest" description="Disordered" evidence="15">
    <location>
        <begin position="461"/>
        <end position="481"/>
    </location>
</feature>
<dbReference type="FunFam" id="1.10.1200.10:FF:000007">
    <property type="entry name" value="Probable polyketide synthase pks17"/>
    <property type="match status" value="1"/>
</dbReference>
<dbReference type="CDD" id="cd00833">
    <property type="entry name" value="PKS"/>
    <property type="match status" value="1"/>
</dbReference>
<evidence type="ECO:0000256" key="1">
    <source>
        <dbReference type="ARBA" id="ARBA00001957"/>
    </source>
</evidence>
<feature type="region of interest" description="N-terminal hotdog fold" evidence="14">
    <location>
        <begin position="926"/>
        <end position="1051"/>
    </location>
</feature>
<keyword evidence="6" id="KW-0045">Antibiotic biosynthesis</keyword>
<dbReference type="PROSITE" id="PS00012">
    <property type="entry name" value="PHOSPHOPANTETHEINE"/>
    <property type="match status" value="1"/>
</dbReference>
<dbReference type="InterPro" id="IPR036736">
    <property type="entry name" value="ACP-like_sf"/>
</dbReference>
<dbReference type="InterPro" id="IPR057326">
    <property type="entry name" value="KR_dom"/>
</dbReference>
<dbReference type="SMART" id="SM00827">
    <property type="entry name" value="PKS_AT"/>
    <property type="match status" value="1"/>
</dbReference>
<dbReference type="InterPro" id="IPR049552">
    <property type="entry name" value="PKS_DH_N"/>
</dbReference>
<dbReference type="Gene3D" id="3.10.129.110">
    <property type="entry name" value="Polyketide synthase dehydratase"/>
    <property type="match status" value="1"/>
</dbReference>
<dbReference type="Gene3D" id="3.40.50.720">
    <property type="entry name" value="NAD(P)-binding Rossmann-like Domain"/>
    <property type="match status" value="1"/>
</dbReference>
<dbReference type="GO" id="GO:0031177">
    <property type="term" value="F:phosphopantetheine binding"/>
    <property type="evidence" value="ECO:0007669"/>
    <property type="project" value="InterPro"/>
</dbReference>
<dbReference type="Pfam" id="PF00698">
    <property type="entry name" value="Acyl_transf_1"/>
    <property type="match status" value="1"/>
</dbReference>
<dbReference type="SMART" id="SM00823">
    <property type="entry name" value="PKS_PP"/>
    <property type="match status" value="1"/>
</dbReference>
<comment type="subunit">
    <text evidence="12">Homodimer. Erythronolide synthase is composed of EryAI, EryAII and EryAIII multimodular (2 modules) polypeptides each coding for a functional synthase subunit which participates in 2 of the six FAS-like elongation steps required for formation of the polyketide. Module 1, 2, 3, 4, 5, and 6 participating in biosynthesis steps 1, 2, 3, 4, 5, and 6, respectively.</text>
</comment>
<dbReference type="InterPro" id="IPR055123">
    <property type="entry name" value="SpnB-like_Rossmann"/>
</dbReference>
<dbReference type="Proteomes" id="UP000199691">
    <property type="component" value="Unassembled WGS sequence"/>
</dbReference>
<evidence type="ECO:0000256" key="11">
    <source>
        <dbReference type="ARBA" id="ARBA00060622"/>
    </source>
</evidence>
<dbReference type="InterPro" id="IPR049900">
    <property type="entry name" value="PKS_mFAS_DH"/>
</dbReference>
<dbReference type="EMBL" id="FNIX01000003">
    <property type="protein sequence ID" value="SDO61776.1"/>
    <property type="molecule type" value="Genomic_DNA"/>
</dbReference>
<dbReference type="Pfam" id="PF08659">
    <property type="entry name" value="KR"/>
    <property type="match status" value="1"/>
</dbReference>
<feature type="active site" description="Proton acceptor; for dehydratase activity" evidence="14">
    <location>
        <position position="958"/>
    </location>
</feature>
<accession>A0A1H0L163</accession>
<dbReference type="InterPro" id="IPR032821">
    <property type="entry name" value="PKS_assoc"/>
</dbReference>
<evidence type="ECO:0000259" key="18">
    <source>
        <dbReference type="PROSITE" id="PS52019"/>
    </source>
</evidence>
<keyword evidence="3" id="KW-0597">Phosphoprotein</keyword>
<dbReference type="Pfam" id="PF22953">
    <property type="entry name" value="SpnB_Rossmann"/>
    <property type="match status" value="1"/>
</dbReference>
<dbReference type="SUPFAM" id="SSF55048">
    <property type="entry name" value="Probable ACP-binding domain of malonyl-CoA ACP transacylase"/>
    <property type="match status" value="1"/>
</dbReference>
<dbReference type="FunFam" id="3.40.366.10:FF:000002">
    <property type="entry name" value="Probable polyketide synthase 2"/>
    <property type="match status" value="1"/>
</dbReference>
<comment type="cofactor">
    <cofactor evidence="1">
        <name>pantetheine 4'-phosphate</name>
        <dbReference type="ChEBI" id="CHEBI:47942"/>
    </cofactor>
</comment>
<dbReference type="InterPro" id="IPR020806">
    <property type="entry name" value="PKS_PP-bd"/>
</dbReference>
<feature type="region of interest" description="C-terminal hotdog fold" evidence="14">
    <location>
        <begin position="1063"/>
        <end position="1197"/>
    </location>
</feature>
<keyword evidence="8" id="KW-0012">Acyltransferase</keyword>
<dbReference type="InterPro" id="IPR016035">
    <property type="entry name" value="Acyl_Trfase/lysoPLipase"/>
</dbReference>
<dbReference type="FunFam" id="3.40.47.10:FF:000019">
    <property type="entry name" value="Polyketide synthase type I"/>
    <property type="match status" value="1"/>
</dbReference>
<dbReference type="InterPro" id="IPR006162">
    <property type="entry name" value="Ppantetheine_attach_site"/>
</dbReference>
<dbReference type="SUPFAM" id="SSF53901">
    <property type="entry name" value="Thiolase-like"/>
    <property type="match status" value="1"/>
</dbReference>
<dbReference type="InterPro" id="IPR013968">
    <property type="entry name" value="PKS_KR"/>
</dbReference>
<evidence type="ECO:0000256" key="10">
    <source>
        <dbReference type="ARBA" id="ARBA00060158"/>
    </source>
</evidence>
<dbReference type="Gene3D" id="1.10.1200.10">
    <property type="entry name" value="ACP-like"/>
    <property type="match status" value="1"/>
</dbReference>
<evidence type="ECO:0000256" key="6">
    <source>
        <dbReference type="ARBA" id="ARBA00023194"/>
    </source>
</evidence>
<dbReference type="SUPFAM" id="SSF51735">
    <property type="entry name" value="NAD(P)-binding Rossmann-fold domains"/>
    <property type="match status" value="2"/>
</dbReference>
<evidence type="ECO:0000256" key="15">
    <source>
        <dbReference type="SAM" id="MobiDB-lite"/>
    </source>
</evidence>
<dbReference type="SMART" id="SM00825">
    <property type="entry name" value="PKS_KS"/>
    <property type="match status" value="1"/>
</dbReference>
<keyword evidence="20" id="KW-1185">Reference proteome</keyword>
<keyword evidence="4 19" id="KW-0808">Transferase</keyword>
<dbReference type="CDD" id="cd08956">
    <property type="entry name" value="KR_3_FAS_SDR_x"/>
    <property type="match status" value="1"/>
</dbReference>
<evidence type="ECO:0000256" key="2">
    <source>
        <dbReference type="ARBA" id="ARBA00022450"/>
    </source>
</evidence>
<feature type="domain" description="Ketosynthase family 3 (KS3)" evidence="17">
    <location>
        <begin position="33"/>
        <end position="459"/>
    </location>
</feature>
<dbReference type="GO" id="GO:0006633">
    <property type="term" value="P:fatty acid biosynthetic process"/>
    <property type="evidence" value="ECO:0007669"/>
    <property type="project" value="InterPro"/>
</dbReference>
<evidence type="ECO:0000256" key="7">
    <source>
        <dbReference type="ARBA" id="ARBA00023268"/>
    </source>
</evidence>
<sequence length="1807" mass="190143">MADQEKLVGLLKKLTADLQQTRTRLRQAESRDREPIAIIGMACRYPGDVESPEDLWRLVDEEREGISAFPTNRGWDLDGLFDADPESSGSSYATTGGFVHTADQFDPDFFGISPREALAMDPQQRLLLQVTWEAIERAGIAPGSLAGTKTGVYAGVSSQEYGPRLHEQALEVEGYLLTGTTCSVHSGRIAYSLGLEGPAISVDTACSSSLVAMHFAVQALRSGECDLALAGGANIMGGPGVFVEFSRQRGLSPDGRCKSFAEAADGTGWSEGVGMVMLEKLSDARRNGHRVLAVIRGSAINQDGASNGLTAPSGPAQKSVIAQALADARLSTRDVDVVEAHGTGTRLGDPIEAQAVLATYGQDRPGDRPVWLGSLKSNIGHTQCAAGVGSVIKMVMALQNDTLPKTLHVDTPTPFVDWQSGSVELLTEAQAWPRRDQPRRAAVSSFGISGTNAHLILEEAPAEANTEDSSGGRTHPPVPVVLSGTNREALAAQARRLRSSVEADPAANPLDLAYSLATGRTALAERGAVLATDRDGLLDGLAVLAEGGRSDQVLRGGASGGKTAFLFTGGGAQYLGMGRDLCAASPAFAAIFDTVTAEFDAHLPRPLREVVFAEDSALLDRIDYMLPALFAIEVSVARLLESWGVVPDFVAGHSIGEFAAAHVAGVWSLADAARIVAIRGRLMNSLPPGGAMVAIQASEEEVAPELTGLVGFAALNGPTSVVISGDEETATAIAQRFKDRGRKAKKLVVSHASHSALMDGILDEFGRATAELTYSAPRIPIISTLTGKQAGADEVGDPQYWVRHIRRPVRFTDAVNVLEREGVTRYVEVGPNGVLTAAAMEIVERPDAAAFVPSLRKDHAEDLDLATMVARLHISGAPIDWTAFFGDTGARRVDVPTYAFQNSPYWLANDDAPADLSSIGLASAEHPVLEASILPADGDGALFAGRLSLSSHPWLADHTVLGTVIVPGAALVELAIRAGDEVGCRTVEELTLHTPVLLSPDASLALQVVVGDADENGRRPISVHSRHRNAPAGHAWTRNADGWLRPTATDQDWTPVQWPPAGADPVTVADLYQRLADSGFDYGPVFQGLRAAWRRGDEIFAEVALPEAGADGFTIHPALLDAVLHTLFLVPGAEESPALPFSWGGVSLHATGARTLRVRLTGTDGTSGTLSAVDDAGEPVLTVESIVVRPVAADQLRGADARENLYTVEWSSTPARAAEPWTDHADLPADGPVAGHVVFSAQAGDDPVADTHRLTATVLDVLQTWLADDRFAAATLVVRTSGATGSGEPSPAAAAVWGLVRSAQSEHPGRFVLFDGPAEAVGEAVATGEPQVAARGGELVVPRLVPVAAAEDPASWDPEGTVLISGGTGDLGALAARHLVIEHGVKHLVLTSRRGIDAPGAAELRDELTALGARVVVERCDAADRQDVAAVLGRIPAGHPLTGVVHVAGVLDDGVVTAFTPERLAGVLTPKVDAAWHLHELTQDMGLEHFVLYSSAAGVLGSPGQGGYAAANSFLDALAGYRRARGLAARSLAWGPWQQDRGLTVHLDEAQTDRLGRDGFSSLDRAEGMRAFDAALASGDALAVPVKLDFTVLNRLARTSEIPPVLRGLVRTAGRRNATTSEAGEISLVERLAALPASERQDAVLEVVLELVADVLGHRSGAVIDPERAFTELGFDSLSSVNLRNRLNTTFGLSLAATVVFDHPSPRAIAVFVLSLLPGLDEPLDAAAADEQRIRRVLATVPFERLRAAGVLDALVRLANDLAAEPAGEEAPAADLIDEMDADDLVRRVMAAAEDNVMSLTPGSENS</sequence>
<dbReference type="SMART" id="SM01294">
    <property type="entry name" value="PKS_PP_betabranch"/>
    <property type="match status" value="1"/>
</dbReference>
<dbReference type="SMART" id="SM00822">
    <property type="entry name" value="PKS_KR"/>
    <property type="match status" value="1"/>
</dbReference>
<dbReference type="PROSITE" id="PS50075">
    <property type="entry name" value="CARRIER"/>
    <property type="match status" value="1"/>
</dbReference>
<gene>
    <name evidence="19" type="ORF">SAMN05421507_103144</name>
</gene>
<evidence type="ECO:0000256" key="9">
    <source>
        <dbReference type="ARBA" id="ARBA00052442"/>
    </source>
</evidence>
<evidence type="ECO:0000313" key="19">
    <source>
        <dbReference type="EMBL" id="SDO61776.1"/>
    </source>
</evidence>
<dbReference type="PROSITE" id="PS52004">
    <property type="entry name" value="KS3_2"/>
    <property type="match status" value="1"/>
</dbReference>
<evidence type="ECO:0000256" key="13">
    <source>
        <dbReference type="ARBA" id="ARBA00066981"/>
    </source>
</evidence>
<evidence type="ECO:0000256" key="8">
    <source>
        <dbReference type="ARBA" id="ARBA00023315"/>
    </source>
</evidence>
<keyword evidence="2" id="KW-0596">Phosphopantetheine</keyword>
<reference evidence="20" key="1">
    <citation type="submission" date="2016-10" db="EMBL/GenBank/DDBJ databases">
        <authorList>
            <person name="Varghese N."/>
            <person name="Submissions S."/>
        </authorList>
    </citation>
    <scope>NUCLEOTIDE SEQUENCE [LARGE SCALE GENOMIC DNA]</scope>
    <source>
        <strain evidence="20">CGMCC 4.6609</strain>
    </source>
</reference>
<dbReference type="InterPro" id="IPR050091">
    <property type="entry name" value="PKS_NRPS_Biosynth_Enz"/>
</dbReference>
<dbReference type="STRING" id="641025.SAMN05421507_103144"/>
<comment type="function">
    <text evidence="10">Involved in the biosynthesis of antibiotic erythromycin via the biosynthesis of its aglycone precursor, 6-deoxyerythronolide B (6-dEB).</text>
</comment>
<feature type="active site" description="Proton donor; for dehydratase activity" evidence="14">
    <location>
        <position position="1121"/>
    </location>
</feature>
<dbReference type="Gene3D" id="3.40.47.10">
    <property type="match status" value="1"/>
</dbReference>
<dbReference type="InterPro" id="IPR020841">
    <property type="entry name" value="PKS_Beta-ketoAc_synthase_dom"/>
</dbReference>
<dbReference type="PROSITE" id="PS52019">
    <property type="entry name" value="PKS_MFAS_DH"/>
    <property type="match status" value="1"/>
</dbReference>
<evidence type="ECO:0000259" key="16">
    <source>
        <dbReference type="PROSITE" id="PS50075"/>
    </source>
</evidence>
<dbReference type="PANTHER" id="PTHR43775:SF51">
    <property type="entry name" value="INACTIVE PHENOLPHTHIOCEROL SYNTHESIS POLYKETIDE SYNTHASE TYPE I PKS1-RELATED"/>
    <property type="match status" value="1"/>
</dbReference>
<dbReference type="Pfam" id="PF02801">
    <property type="entry name" value="Ketoacyl-synt_C"/>
    <property type="match status" value="1"/>
</dbReference>
<dbReference type="Pfam" id="PF00550">
    <property type="entry name" value="PP-binding"/>
    <property type="match status" value="1"/>
</dbReference>
<dbReference type="GO" id="GO:0033068">
    <property type="term" value="P:macrolide biosynthetic process"/>
    <property type="evidence" value="ECO:0007669"/>
    <property type="project" value="UniProtKB-ARBA"/>
</dbReference>
<dbReference type="SMART" id="SM00826">
    <property type="entry name" value="PKS_DH"/>
    <property type="match status" value="1"/>
</dbReference>
<dbReference type="InterPro" id="IPR001227">
    <property type="entry name" value="Ac_transferase_dom_sf"/>
</dbReference>
<feature type="domain" description="Carrier" evidence="16">
    <location>
        <begin position="1642"/>
        <end position="1717"/>
    </location>
</feature>
<dbReference type="PROSITE" id="PS00606">
    <property type="entry name" value="KS3_1"/>
    <property type="match status" value="1"/>
</dbReference>
<dbReference type="InterPro" id="IPR036291">
    <property type="entry name" value="NAD(P)-bd_dom_sf"/>
</dbReference>
<evidence type="ECO:0000256" key="12">
    <source>
        <dbReference type="ARBA" id="ARBA00063272"/>
    </source>
</evidence>
<dbReference type="GO" id="GO:0047879">
    <property type="term" value="F:erythronolide synthase activity"/>
    <property type="evidence" value="ECO:0007669"/>
    <property type="project" value="UniProtKB-EC"/>
</dbReference>
<organism evidence="19 20">
    <name type="scientific">Lentzea jiangxiensis</name>
    <dbReference type="NCBI Taxonomy" id="641025"/>
    <lineage>
        <taxon>Bacteria</taxon>
        <taxon>Bacillati</taxon>
        <taxon>Actinomycetota</taxon>
        <taxon>Actinomycetes</taxon>
        <taxon>Pseudonocardiales</taxon>
        <taxon>Pseudonocardiaceae</taxon>
        <taxon>Lentzea</taxon>
    </lineage>
</organism>
<feature type="domain" description="PKS/mFAS DH" evidence="18">
    <location>
        <begin position="926"/>
        <end position="1197"/>
    </location>
</feature>
<name>A0A1H0L163_9PSEU</name>
<dbReference type="InterPro" id="IPR016039">
    <property type="entry name" value="Thiolase-like"/>
</dbReference>
<dbReference type="Pfam" id="PF16197">
    <property type="entry name" value="KAsynt_C_assoc"/>
    <property type="match status" value="1"/>
</dbReference>
<dbReference type="InterPro" id="IPR018201">
    <property type="entry name" value="Ketoacyl_synth_AS"/>
</dbReference>
<dbReference type="InterPro" id="IPR042104">
    <property type="entry name" value="PKS_dehydratase_sf"/>
</dbReference>
<dbReference type="InterPro" id="IPR016036">
    <property type="entry name" value="Malonyl_transacylase_ACP-bd"/>
</dbReference>
<keyword evidence="7" id="KW-0511">Multifunctional enzyme</keyword>
<dbReference type="Pfam" id="PF21089">
    <property type="entry name" value="PKS_DH_N"/>
    <property type="match status" value="1"/>
</dbReference>
<dbReference type="InterPro" id="IPR015083">
    <property type="entry name" value="NorB/c/GfsB-D-like_docking"/>
</dbReference>
<dbReference type="EC" id="2.3.1.94" evidence="13"/>
<evidence type="ECO:0000256" key="3">
    <source>
        <dbReference type="ARBA" id="ARBA00022553"/>
    </source>
</evidence>
<dbReference type="InterPro" id="IPR009081">
    <property type="entry name" value="PP-bd_ACP"/>
</dbReference>
<dbReference type="InterPro" id="IPR049551">
    <property type="entry name" value="PKS_DH_C"/>
</dbReference>
<keyword evidence="5" id="KW-0677">Repeat</keyword>
<evidence type="ECO:0000256" key="5">
    <source>
        <dbReference type="ARBA" id="ARBA00022737"/>
    </source>
</evidence>
<dbReference type="GO" id="GO:0004315">
    <property type="term" value="F:3-oxoacyl-[acyl-carrier-protein] synthase activity"/>
    <property type="evidence" value="ECO:0007669"/>
    <property type="project" value="InterPro"/>
</dbReference>
<dbReference type="Pfam" id="PF08990">
    <property type="entry name" value="Docking"/>
    <property type="match status" value="1"/>
</dbReference>
<evidence type="ECO:0000256" key="4">
    <source>
        <dbReference type="ARBA" id="ARBA00022679"/>
    </source>
</evidence>
<comment type="catalytic activity">
    <reaction evidence="9">
        <text>6 (S)-methylmalonyl-CoA + propanoyl-CoA + 6 NADPH + 12 H(+) = 6-deoxyerythronolide B + 6 CO2 + 6 NADP(+) + 7 CoA + H2O</text>
        <dbReference type="Rhea" id="RHEA:23068"/>
        <dbReference type="ChEBI" id="CHEBI:15377"/>
        <dbReference type="ChEBI" id="CHEBI:15378"/>
        <dbReference type="ChEBI" id="CHEBI:16089"/>
        <dbReference type="ChEBI" id="CHEBI:16526"/>
        <dbReference type="ChEBI" id="CHEBI:57287"/>
        <dbReference type="ChEBI" id="CHEBI:57327"/>
        <dbReference type="ChEBI" id="CHEBI:57392"/>
        <dbReference type="ChEBI" id="CHEBI:57783"/>
        <dbReference type="ChEBI" id="CHEBI:58349"/>
        <dbReference type="EC" id="2.3.1.94"/>
    </reaction>
</comment>
<comment type="pathway">
    <text evidence="11">Antibiotic biosynthesis; erythromycin biosynthesis.</text>
</comment>
<dbReference type="GO" id="GO:0004312">
    <property type="term" value="F:fatty acid synthase activity"/>
    <property type="evidence" value="ECO:0007669"/>
    <property type="project" value="TreeGrafter"/>
</dbReference>
<dbReference type="SUPFAM" id="SSF52151">
    <property type="entry name" value="FabD/lysophospholipase-like"/>
    <property type="match status" value="1"/>
</dbReference>
<dbReference type="InterPro" id="IPR014043">
    <property type="entry name" value="Acyl_transferase_dom"/>
</dbReference>